<accession>A0A2I7QR66</accession>
<proteinExistence type="predicted"/>
<protein>
    <submittedName>
        <fullName evidence="1">Uncharacterized protein</fullName>
    </submittedName>
</protein>
<reference evidence="1 2" key="1">
    <citation type="submission" date="2017-11" db="EMBL/GenBank/DDBJ databases">
        <title>A major lineage of nontailed dsDNA viruses as unrecognized killers of marine bacteria.</title>
        <authorList>
            <person name="Kauffman K.M."/>
            <person name="Hussain F.A."/>
            <person name="Yang J."/>
            <person name="Arevalo P."/>
            <person name="Brown J.M."/>
            <person name="Chang W.K."/>
            <person name="VanInsberghe D."/>
            <person name="Elsherbini J."/>
            <person name="Cutler M.B."/>
            <person name="Kelly L."/>
            <person name="Polz M.F."/>
        </authorList>
    </citation>
    <scope>NUCLEOTIDE SEQUENCE [LARGE SCALE GENOMIC DNA]</scope>
</reference>
<evidence type="ECO:0000313" key="1">
    <source>
        <dbReference type="EMBL" id="AUR83897.1"/>
    </source>
</evidence>
<dbReference type="Proteomes" id="UP000276630">
    <property type="component" value="Segment"/>
</dbReference>
<evidence type="ECO:0000313" key="2">
    <source>
        <dbReference type="Proteomes" id="UP000276630"/>
    </source>
</evidence>
<organism evidence="1 2">
    <name type="scientific">Vibrio phage 1.043.O._10N.261.52.C7</name>
    <dbReference type="NCBI Taxonomy" id="1881302"/>
    <lineage>
        <taxon>Viruses</taxon>
        <taxon>Varidnaviria</taxon>
        <taxon>Abadenavirae</taxon>
        <taxon>Produgelaviricota</taxon>
        <taxon>Belvinaviricetes</taxon>
        <taxon>Vinavirales</taxon>
        <taxon>Autolykiviridae</taxon>
    </lineage>
</organism>
<gene>
    <name evidence="1" type="ORF">NVP1043O_14</name>
</gene>
<dbReference type="EMBL" id="MG592426">
    <property type="protein sequence ID" value="AUR83897.1"/>
    <property type="molecule type" value="Genomic_DNA"/>
</dbReference>
<sequence>MPFLLPLAVLGGTGIFAWKAGEEVGSQTSNLLKIGAVGGGLYLLYKLQKG</sequence>
<name>A0A2I7QR66_9VIRU</name>